<proteinExistence type="predicted"/>
<accession>A0A6A6ZBE8</accession>
<dbReference type="EMBL" id="MU006252">
    <property type="protein sequence ID" value="KAF2818412.1"/>
    <property type="molecule type" value="Genomic_DNA"/>
</dbReference>
<feature type="region of interest" description="Disordered" evidence="1">
    <location>
        <begin position="51"/>
        <end position="102"/>
    </location>
</feature>
<gene>
    <name evidence="3" type="ORF">CC86DRAFT_388900</name>
</gene>
<keyword evidence="4" id="KW-1185">Reference proteome</keyword>
<dbReference type="AlphaFoldDB" id="A0A6A6ZBE8"/>
<evidence type="ECO:0000256" key="2">
    <source>
        <dbReference type="SAM" id="Phobius"/>
    </source>
</evidence>
<feature type="region of interest" description="Disordered" evidence="1">
    <location>
        <begin position="330"/>
        <end position="354"/>
    </location>
</feature>
<feature type="compositionally biased region" description="Low complexity" evidence="1">
    <location>
        <begin position="76"/>
        <end position="89"/>
    </location>
</feature>
<feature type="region of interest" description="Disordered" evidence="1">
    <location>
        <begin position="219"/>
        <end position="317"/>
    </location>
</feature>
<feature type="transmembrane region" description="Helical" evidence="2">
    <location>
        <begin position="109"/>
        <end position="133"/>
    </location>
</feature>
<feature type="region of interest" description="Disordered" evidence="1">
    <location>
        <begin position="378"/>
        <end position="444"/>
    </location>
</feature>
<keyword evidence="2" id="KW-0812">Transmembrane</keyword>
<feature type="compositionally biased region" description="Basic and acidic residues" evidence="1">
    <location>
        <begin position="401"/>
        <end position="444"/>
    </location>
</feature>
<sequence length="444" mass="48244">MSGNVVFVTSYDFITVYPSAPAATALSSQQNPSPSVTSAQSDIHSTVLSAISSSAPPGPSTNPFPVAPAYSHTPLSASPRPSGRPISSPVASPDARPEPKGGKNWSPDVVALFLVAIILIALIVLCYIAYALVLRLHKGCPPECKYTKAELQKYKDGDLRPITPAMVGAREGNSSRAIIFSPPFGTADLDVERSVTSNFEADEKVRHDAATAALDAPDASKPSLWTRTKGAFVSKGKQRQSADSRRSVSSGSTTMDRYSGHGTPFESREQFHPPGSVSYEPAAHDSNHLYAGPAHSHISAPNDHQIPPHGDYDVSPSTYSTYLNKVVVPRETEAQRRRDDAMHDRTYAVSSSLNIRDQRRLGGYGGLGMDPQAIDRRSAKVSQAPLPYPTEPKPSYSYKGIGKESERMGEEYEMPGRRKREGSPRWREREGSPQWRGREDTPQS</sequence>
<reference evidence="3" key="1">
    <citation type="journal article" date="2020" name="Stud. Mycol.">
        <title>101 Dothideomycetes genomes: a test case for predicting lifestyles and emergence of pathogens.</title>
        <authorList>
            <person name="Haridas S."/>
            <person name="Albert R."/>
            <person name="Binder M."/>
            <person name="Bloem J."/>
            <person name="Labutti K."/>
            <person name="Salamov A."/>
            <person name="Andreopoulos B."/>
            <person name="Baker S."/>
            <person name="Barry K."/>
            <person name="Bills G."/>
            <person name="Bluhm B."/>
            <person name="Cannon C."/>
            <person name="Castanera R."/>
            <person name="Culley D."/>
            <person name="Daum C."/>
            <person name="Ezra D."/>
            <person name="Gonzalez J."/>
            <person name="Henrissat B."/>
            <person name="Kuo A."/>
            <person name="Liang C."/>
            <person name="Lipzen A."/>
            <person name="Lutzoni F."/>
            <person name="Magnuson J."/>
            <person name="Mondo S."/>
            <person name="Nolan M."/>
            <person name="Ohm R."/>
            <person name="Pangilinan J."/>
            <person name="Park H.-J."/>
            <person name="Ramirez L."/>
            <person name="Alfaro M."/>
            <person name="Sun H."/>
            <person name="Tritt A."/>
            <person name="Yoshinaga Y."/>
            <person name="Zwiers L.-H."/>
            <person name="Turgeon B."/>
            <person name="Goodwin S."/>
            <person name="Spatafora J."/>
            <person name="Crous P."/>
            <person name="Grigoriev I."/>
        </authorList>
    </citation>
    <scope>NUCLEOTIDE SEQUENCE</scope>
    <source>
        <strain evidence="3">CBS 113818</strain>
    </source>
</reference>
<keyword evidence="2" id="KW-0472">Membrane</keyword>
<keyword evidence="2" id="KW-1133">Transmembrane helix</keyword>
<feature type="compositionally biased region" description="Pro residues" evidence="1">
    <location>
        <begin position="56"/>
        <end position="66"/>
    </location>
</feature>
<name>A0A6A6ZBE8_9PLEO</name>
<evidence type="ECO:0000256" key="1">
    <source>
        <dbReference type="SAM" id="MobiDB-lite"/>
    </source>
</evidence>
<protein>
    <submittedName>
        <fullName evidence="3">Uncharacterized protein</fullName>
    </submittedName>
</protein>
<feature type="compositionally biased region" description="Basic and acidic residues" evidence="1">
    <location>
        <begin position="330"/>
        <end position="346"/>
    </location>
</feature>
<organism evidence="3 4">
    <name type="scientific">Ophiobolus disseminans</name>
    <dbReference type="NCBI Taxonomy" id="1469910"/>
    <lineage>
        <taxon>Eukaryota</taxon>
        <taxon>Fungi</taxon>
        <taxon>Dikarya</taxon>
        <taxon>Ascomycota</taxon>
        <taxon>Pezizomycotina</taxon>
        <taxon>Dothideomycetes</taxon>
        <taxon>Pleosporomycetidae</taxon>
        <taxon>Pleosporales</taxon>
        <taxon>Pleosporineae</taxon>
        <taxon>Phaeosphaeriaceae</taxon>
        <taxon>Ophiobolus</taxon>
    </lineage>
</organism>
<dbReference type="Proteomes" id="UP000799424">
    <property type="component" value="Unassembled WGS sequence"/>
</dbReference>
<evidence type="ECO:0000313" key="3">
    <source>
        <dbReference type="EMBL" id="KAF2818412.1"/>
    </source>
</evidence>
<evidence type="ECO:0000313" key="4">
    <source>
        <dbReference type="Proteomes" id="UP000799424"/>
    </source>
</evidence>